<feature type="region of interest" description="Disordered" evidence="2">
    <location>
        <begin position="421"/>
        <end position="502"/>
    </location>
</feature>
<name>A0A9W6Y7I4_9STRA</name>
<proteinExistence type="predicted"/>
<accession>A0A9W6Y7I4</accession>
<dbReference type="AlphaFoldDB" id="A0A9W6Y7I4"/>
<organism evidence="3 4">
    <name type="scientific">Phytophthora fragariaefolia</name>
    <dbReference type="NCBI Taxonomy" id="1490495"/>
    <lineage>
        <taxon>Eukaryota</taxon>
        <taxon>Sar</taxon>
        <taxon>Stramenopiles</taxon>
        <taxon>Oomycota</taxon>
        <taxon>Peronosporomycetes</taxon>
        <taxon>Peronosporales</taxon>
        <taxon>Peronosporaceae</taxon>
        <taxon>Phytophthora</taxon>
    </lineage>
</organism>
<feature type="region of interest" description="Disordered" evidence="2">
    <location>
        <begin position="1"/>
        <end position="194"/>
    </location>
</feature>
<feature type="compositionally biased region" description="Basic and acidic residues" evidence="2">
    <location>
        <begin position="62"/>
        <end position="75"/>
    </location>
</feature>
<feature type="compositionally biased region" description="Low complexity" evidence="2">
    <location>
        <begin position="487"/>
        <end position="498"/>
    </location>
</feature>
<gene>
    <name evidence="3" type="ORF">Pfra01_002350100</name>
</gene>
<evidence type="ECO:0000256" key="1">
    <source>
        <dbReference type="SAM" id="Coils"/>
    </source>
</evidence>
<feature type="compositionally biased region" description="Polar residues" evidence="2">
    <location>
        <begin position="470"/>
        <end position="485"/>
    </location>
</feature>
<dbReference type="EMBL" id="BSXT01003808">
    <property type="protein sequence ID" value="GMF55703.1"/>
    <property type="molecule type" value="Genomic_DNA"/>
</dbReference>
<feature type="region of interest" description="Disordered" evidence="2">
    <location>
        <begin position="547"/>
        <end position="627"/>
    </location>
</feature>
<evidence type="ECO:0000313" key="3">
    <source>
        <dbReference type="EMBL" id="GMF55703.1"/>
    </source>
</evidence>
<keyword evidence="4" id="KW-1185">Reference proteome</keyword>
<protein>
    <submittedName>
        <fullName evidence="3">Unnamed protein product</fullName>
    </submittedName>
</protein>
<feature type="compositionally biased region" description="Low complexity" evidence="2">
    <location>
        <begin position="615"/>
        <end position="627"/>
    </location>
</feature>
<sequence length="751" mass="81759">MRQSRRAQGLPAKSHKDLDVINRDARARRKAERDAKEAKDKAKSTEPAAQDDQVSTEAAEEVDLRSESKAERIPEKQAQATESAKASEAGADVGEPPAADRVSDSPQPEQEEETAKDVPVKVKAEVIENEESDAEERSALEDAEVSSRSPQSSSNQAPSSSQGQAPEPEVLPRGDASNPVPAPQSLNADVHPSLGAGAEMADTTQLDETVAKNFVARQVYRWEQMRSGRVVPPSVEYAWPNLRPDFSAWQEATMATSDYLRHRMALENRDAVWITELRPERRVLGIAQDLTAVAIPPSMMYSRECAAVLETLLFEAGFEFVNAVPDWFMTHASKINPGYVRSVVEEVQQLLTIELIEWKQLTAGVSFKVVPASDTKPAFKEEKTQDAQAVKDALLMDDYEVELLGQAFVSQCQMAGILALRSPRGSPENEPNPKRPHPNADARAMSVQGSTLNASSSGISDSDPSLIGPSGTSNDSAYATSFHTQTSRDSSSSSSLMSLGHRASTHMRPGLVMSIQAGGALAAAPDMGMFVTKTVIPARRTLPDQDDVDMAEVASAETRSSRTASRRRSSKAKTAVKQEMLEPAPSVSGLTSEGLQQSSRSSRRDRSGRTRSSRTSRSLRSGSWSSSASSGAAQVALNVMRQLQEQQAAFQTQLSQAQLDMRLEIQRELQNASFEVRAMKEEVSRAQAEKAFAERAFAQAEAARVEAERRALEEAERRSREAEWYPEVLAYSGPVEPVDYAATLSAAGRNA</sequence>
<reference evidence="3" key="1">
    <citation type="submission" date="2023-04" db="EMBL/GenBank/DDBJ databases">
        <title>Phytophthora fragariaefolia NBRC 109709.</title>
        <authorList>
            <person name="Ichikawa N."/>
            <person name="Sato H."/>
            <person name="Tonouchi N."/>
        </authorList>
    </citation>
    <scope>NUCLEOTIDE SEQUENCE</scope>
    <source>
        <strain evidence="3">NBRC 109709</strain>
    </source>
</reference>
<feature type="compositionally biased region" description="Low complexity" evidence="2">
    <location>
        <begin position="455"/>
        <end position="468"/>
    </location>
</feature>
<dbReference type="Proteomes" id="UP001165121">
    <property type="component" value="Unassembled WGS sequence"/>
</dbReference>
<feature type="compositionally biased region" description="Polar residues" evidence="2">
    <location>
        <begin position="588"/>
        <end position="597"/>
    </location>
</feature>
<comment type="caution">
    <text evidence="3">The sequence shown here is derived from an EMBL/GenBank/DDBJ whole genome shotgun (WGS) entry which is preliminary data.</text>
</comment>
<dbReference type="OrthoDB" id="128942at2759"/>
<feature type="coiled-coil region" evidence="1">
    <location>
        <begin position="640"/>
        <end position="725"/>
    </location>
</feature>
<feature type="compositionally biased region" description="Basic and acidic residues" evidence="2">
    <location>
        <begin position="14"/>
        <end position="44"/>
    </location>
</feature>
<feature type="compositionally biased region" description="Basic and acidic residues" evidence="2">
    <location>
        <begin position="113"/>
        <end position="126"/>
    </location>
</feature>
<evidence type="ECO:0000256" key="2">
    <source>
        <dbReference type="SAM" id="MobiDB-lite"/>
    </source>
</evidence>
<feature type="compositionally biased region" description="Low complexity" evidence="2">
    <location>
        <begin position="554"/>
        <end position="563"/>
    </location>
</feature>
<evidence type="ECO:0000313" key="4">
    <source>
        <dbReference type="Proteomes" id="UP001165121"/>
    </source>
</evidence>
<keyword evidence="1" id="KW-0175">Coiled coil</keyword>
<feature type="compositionally biased region" description="Low complexity" evidence="2">
    <location>
        <begin position="146"/>
        <end position="168"/>
    </location>
</feature>